<feature type="domain" description="SF3 helicase" evidence="4">
    <location>
        <begin position="590"/>
        <end position="748"/>
    </location>
</feature>
<dbReference type="InterPro" id="IPR045455">
    <property type="entry name" value="NrS-1_pol-like_helicase"/>
</dbReference>
<dbReference type="Proteomes" id="UP000000694">
    <property type="component" value="Segment"/>
</dbReference>
<sequence length="902" mass="101511">MSVPTVMNPYRDTATKYYNNAWFGPLILPYKMKEKPPSAYTGRQADYPQKETIKEWINDGERHNICIRLAGVDKEHEIIGIDVDDYWKGDKKKDGGEQLQRLVDSLGPLPDTWISSARTDGTSGIRYYRVPRGLAFRGKADKDIEIIQKRHRYAIVWPSIHPDGGTYWWFPPGIAPDKNGKSVWDGVLPDARQLPLLPESWIEFLSNNRLVMPKDGLIDMDTPVDNVYDWATETFHGDDDTQPCTKMREKLDKHILKIKNSSTFHDLLVNAHWNILNLAFEGHVGWNEAINELEQVWANAVAERGGTTVRDLSTLNGEIFRSRIQALRQIKAKSDDRVELGAKPLDPCCLVTGACGGDAAVPVSDSDDGTDDPLSDVPQGAMKGVPDYETNDDGNAQHFVDMFSSLETGPAMRYAEGAGWMVWHKGKEGKTGHWELDPEGDQVVRRMWQKVKKRQSAYADACFGDWQQKIQDFANGQATEADVKAAKARYDKWNRWSEMSGNNRQAENAIKATRSIPGVSISVNSLDRNPFLLGVANGVVELGDEQNIRLRTATPEDLITLNTNQPYEQPSKFAMEKWQEYLNTFLPDPDLQRVTQIAMGHCLIGGNPEKILIVLKGKTNTGKSTMISAIESAIGDYAKPVTQTIFQNHKLNPALAYALTKRIIVCSEFDEKDALSASQVKRLTGGSDKISAELKGSNTLIEGVPQFVPILATNEVPSISGADKALENRLYVIPFNVTPQTIDKRSAMVIEKVCGVAVLNWLIEGYRMYRQMGELPRTNQIKAETADFMSDLDPIAMFAHECIERVDQDGKRGYIKNPDMYLRFNRWWTENEFKHNDKPSQPLFTKRMRALGYIQRQATIDGDNGKWWFGVGFKKTKKSNVLNMPNLSKTKTVSQTETGDLI</sequence>
<dbReference type="Pfam" id="PF19263">
    <property type="entry name" value="DUF5906"/>
    <property type="match status" value="1"/>
</dbReference>
<dbReference type="InterPro" id="IPR014015">
    <property type="entry name" value="Helicase_SF3_DNA-vir"/>
</dbReference>
<gene>
    <name evidence="5" type="primary">109</name>
    <name evidence="5" type="ORF">PATIENCE_109</name>
</gene>
<name>G1JWL9_9CAUD</name>
<dbReference type="NCBIfam" id="TIGR01613">
    <property type="entry name" value="primase_Cterm"/>
    <property type="match status" value="1"/>
</dbReference>
<dbReference type="Pfam" id="PF09250">
    <property type="entry name" value="Prim-Pol"/>
    <property type="match status" value="1"/>
</dbReference>
<evidence type="ECO:0000256" key="2">
    <source>
        <dbReference type="ARBA" id="ARBA00022801"/>
    </source>
</evidence>
<dbReference type="GeneID" id="18559624"/>
<evidence type="ECO:0000256" key="1">
    <source>
        <dbReference type="ARBA" id="ARBA00022741"/>
    </source>
</evidence>
<dbReference type="InterPro" id="IPR006500">
    <property type="entry name" value="Helicase_put_C_phage/plasmid"/>
</dbReference>
<keyword evidence="1" id="KW-0547">Nucleotide-binding</keyword>
<evidence type="ECO:0000256" key="3">
    <source>
        <dbReference type="ARBA" id="ARBA00022840"/>
    </source>
</evidence>
<dbReference type="InterPro" id="IPR014818">
    <property type="entry name" value="Phage/plasmid_primase_P4_C"/>
</dbReference>
<dbReference type="EMBL" id="JN412589">
    <property type="protein sequence ID" value="AEL98017.1"/>
    <property type="molecule type" value="Genomic_DNA"/>
</dbReference>
<dbReference type="SMART" id="SM00943">
    <property type="entry name" value="Prim-Pol"/>
    <property type="match status" value="1"/>
</dbReference>
<dbReference type="KEGG" id="vg:18559624"/>
<keyword evidence="6" id="KW-1185">Reference proteome</keyword>
<keyword evidence="2" id="KW-0378">Hydrolase</keyword>
<evidence type="ECO:0000313" key="6">
    <source>
        <dbReference type="Proteomes" id="UP000000694"/>
    </source>
</evidence>
<reference evidence="5 6" key="1">
    <citation type="journal article" date="2012" name="J. Virol.">
        <title>Complete Genome Sequences of 138 Mycobacteriophages.</title>
        <authorList>
            <consortium name="the Science Education Alliance Phage Hunters Advancing Genomics and Evolutionary Science Program"/>
            <consortium name="the KwaZulu-Natal Research Institute for Tuberculosis and HIV Mycobacterial Genetics Course Students"/>
            <consortium name="the Phage Hunters Integrating Research and Education Program"/>
            <person name="Hatfull G.F."/>
        </authorList>
    </citation>
    <scope>NUCLEOTIDE SEQUENCE [LARGE SCALE GENOMIC DNA]</scope>
</reference>
<proteinExistence type="predicted"/>
<dbReference type="InterPro" id="IPR015330">
    <property type="entry name" value="DNA_primase/pol_bifunc_N"/>
</dbReference>
<dbReference type="InterPro" id="IPR051620">
    <property type="entry name" value="ORF904-like_C"/>
</dbReference>
<dbReference type="GO" id="GO:0005524">
    <property type="term" value="F:ATP binding"/>
    <property type="evidence" value="ECO:0007669"/>
    <property type="project" value="UniProtKB-KW"/>
</dbReference>
<dbReference type="PROSITE" id="PS51206">
    <property type="entry name" value="SF3_HELICASE_1"/>
    <property type="match status" value="1"/>
</dbReference>
<organism evidence="5 6">
    <name type="scientific">Mycobacterium phage Patience</name>
    <dbReference type="NCBI Taxonomy" id="1074308"/>
    <lineage>
        <taxon>Viruses</taxon>
        <taxon>Duplodnaviria</taxon>
        <taxon>Heunggongvirae</taxon>
        <taxon>Uroviricota</taxon>
        <taxon>Caudoviricetes</taxon>
        <taxon>Patiencevirus</taxon>
        <taxon>Patiencevirus patience</taxon>
    </lineage>
</organism>
<dbReference type="Gene3D" id="3.40.50.300">
    <property type="entry name" value="P-loop containing nucleotide triphosphate hydrolases"/>
    <property type="match status" value="1"/>
</dbReference>
<dbReference type="SUPFAM" id="SSF52540">
    <property type="entry name" value="P-loop containing nucleoside triphosphate hydrolases"/>
    <property type="match status" value="1"/>
</dbReference>
<protein>
    <recommendedName>
        <fullName evidence="4">SF3 helicase domain-containing protein</fullName>
    </recommendedName>
</protein>
<dbReference type="OrthoDB" id="3256at10239"/>
<keyword evidence="3" id="KW-0067">ATP-binding</keyword>
<evidence type="ECO:0000313" key="5">
    <source>
        <dbReference type="EMBL" id="AEL98017.1"/>
    </source>
</evidence>
<dbReference type="PANTHER" id="PTHR35372:SF2">
    <property type="entry name" value="SF3 HELICASE DOMAIN-CONTAINING PROTEIN"/>
    <property type="match status" value="1"/>
</dbReference>
<evidence type="ECO:0000259" key="4">
    <source>
        <dbReference type="PROSITE" id="PS51206"/>
    </source>
</evidence>
<accession>G1JWL9</accession>
<dbReference type="PANTHER" id="PTHR35372">
    <property type="entry name" value="ATP BINDING PROTEIN-RELATED"/>
    <property type="match status" value="1"/>
</dbReference>
<dbReference type="Pfam" id="PF08706">
    <property type="entry name" value="D5_N"/>
    <property type="match status" value="1"/>
</dbReference>
<dbReference type="GO" id="GO:0016787">
    <property type="term" value="F:hydrolase activity"/>
    <property type="evidence" value="ECO:0007669"/>
    <property type="project" value="UniProtKB-KW"/>
</dbReference>
<dbReference type="RefSeq" id="YP_009012248.1">
    <property type="nucleotide sequence ID" value="NC_023691.1"/>
</dbReference>
<dbReference type="InterPro" id="IPR027417">
    <property type="entry name" value="P-loop_NTPase"/>
</dbReference>